<feature type="compositionally biased region" description="Polar residues" evidence="1">
    <location>
        <begin position="1"/>
        <end position="14"/>
    </location>
</feature>
<protein>
    <submittedName>
        <fullName evidence="2">Uncharacterized protein</fullName>
    </submittedName>
</protein>
<reference evidence="3" key="1">
    <citation type="journal article" date="2019" name="Int. J. Syst. Evol. Microbiol.">
        <title>The Global Catalogue of Microorganisms (GCM) 10K type strain sequencing project: providing services to taxonomists for standard genome sequencing and annotation.</title>
        <authorList>
            <consortium name="The Broad Institute Genomics Platform"/>
            <consortium name="The Broad Institute Genome Sequencing Center for Infectious Disease"/>
            <person name="Wu L."/>
            <person name="Ma J."/>
        </authorList>
    </citation>
    <scope>NUCLEOTIDE SEQUENCE [LARGE SCALE GENOMIC DNA]</scope>
    <source>
        <strain evidence="3">JCM 17441</strain>
    </source>
</reference>
<feature type="region of interest" description="Disordered" evidence="1">
    <location>
        <begin position="1"/>
        <end position="40"/>
    </location>
</feature>
<evidence type="ECO:0000256" key="1">
    <source>
        <dbReference type="SAM" id="MobiDB-lite"/>
    </source>
</evidence>
<name>A0ABP8DJE8_9ACTN</name>
<organism evidence="2 3">
    <name type="scientific">Dactylosporangium darangshiense</name>
    <dbReference type="NCBI Taxonomy" id="579108"/>
    <lineage>
        <taxon>Bacteria</taxon>
        <taxon>Bacillati</taxon>
        <taxon>Actinomycetota</taxon>
        <taxon>Actinomycetes</taxon>
        <taxon>Micromonosporales</taxon>
        <taxon>Micromonosporaceae</taxon>
        <taxon>Dactylosporangium</taxon>
    </lineage>
</organism>
<evidence type="ECO:0000313" key="3">
    <source>
        <dbReference type="Proteomes" id="UP001500620"/>
    </source>
</evidence>
<dbReference type="Proteomes" id="UP001500620">
    <property type="component" value="Unassembled WGS sequence"/>
</dbReference>
<comment type="caution">
    <text evidence="2">The sequence shown here is derived from an EMBL/GenBank/DDBJ whole genome shotgun (WGS) entry which is preliminary data.</text>
</comment>
<accession>A0ABP8DJE8</accession>
<keyword evidence="3" id="KW-1185">Reference proteome</keyword>
<evidence type="ECO:0000313" key="2">
    <source>
        <dbReference type="EMBL" id="GAA4257530.1"/>
    </source>
</evidence>
<gene>
    <name evidence="2" type="ORF">GCM10022255_074690</name>
</gene>
<dbReference type="EMBL" id="BAABAT010000027">
    <property type="protein sequence ID" value="GAA4257530.1"/>
    <property type="molecule type" value="Genomic_DNA"/>
</dbReference>
<sequence length="89" mass="9527">MVPYQNSPAMTASTAARPATVASRPVGPFARPTMPTTVQRARHRRAVMFPAARQAADLETEINLAADGLDHRLMTRTDPAAADGLEESP</sequence>
<proteinExistence type="predicted"/>